<accession>A0A1G1WYW0</accession>
<comment type="caution">
    <text evidence="1">The sequence shown here is derived from an EMBL/GenBank/DDBJ whole genome shotgun (WGS) entry which is preliminary data.</text>
</comment>
<protein>
    <submittedName>
        <fullName evidence="1">Uncharacterized protein</fullName>
    </submittedName>
</protein>
<sequence length="86" mass="9943">MKRIDLKQALLILLFSLFLVDTASEYIVSHDISIEHSNRDFNFGKVPEHLPERSESVVQRHVQVCFRSEGKKETKECVDLEFPLVG</sequence>
<evidence type="ECO:0000313" key="1">
    <source>
        <dbReference type="EMBL" id="OGY32520.1"/>
    </source>
</evidence>
<gene>
    <name evidence="1" type="ORF">A3A57_00225</name>
</gene>
<reference evidence="1 2" key="1">
    <citation type="journal article" date="2016" name="Nat. Commun.">
        <title>Thousands of microbial genomes shed light on interconnected biogeochemical processes in an aquifer system.</title>
        <authorList>
            <person name="Anantharaman K."/>
            <person name="Brown C.T."/>
            <person name="Hug L.A."/>
            <person name="Sharon I."/>
            <person name="Castelle C.J."/>
            <person name="Probst A.J."/>
            <person name="Thomas B.C."/>
            <person name="Singh A."/>
            <person name="Wilkins M.J."/>
            <person name="Karaoz U."/>
            <person name="Brodie E.L."/>
            <person name="Williams K.H."/>
            <person name="Hubbard S.S."/>
            <person name="Banfield J.F."/>
        </authorList>
    </citation>
    <scope>NUCLEOTIDE SEQUENCE [LARGE SCALE GENOMIC DNA]</scope>
</reference>
<evidence type="ECO:0000313" key="2">
    <source>
        <dbReference type="Proteomes" id="UP000179279"/>
    </source>
</evidence>
<dbReference type="EMBL" id="MHDA01000016">
    <property type="protein sequence ID" value="OGY32520.1"/>
    <property type="molecule type" value="Genomic_DNA"/>
</dbReference>
<proteinExistence type="predicted"/>
<dbReference type="Proteomes" id="UP000179279">
    <property type="component" value="Unassembled WGS sequence"/>
</dbReference>
<dbReference type="AlphaFoldDB" id="A0A1G1WYW0"/>
<organism evidence="1 2">
    <name type="scientific">Candidatus Woykebacteria bacterium RIFCSPLOWO2_01_FULL_41_12</name>
    <dbReference type="NCBI Taxonomy" id="1802604"/>
    <lineage>
        <taxon>Bacteria</taxon>
        <taxon>Candidatus Woykeibacteriota</taxon>
    </lineage>
</organism>
<name>A0A1G1WYW0_9BACT</name>